<evidence type="ECO:0000313" key="2">
    <source>
        <dbReference type="EMBL" id="XBH17593.1"/>
    </source>
</evidence>
<gene>
    <name evidence="2" type="ORF">P8935_23875</name>
</gene>
<evidence type="ECO:0000256" key="1">
    <source>
        <dbReference type="SAM" id="SignalP"/>
    </source>
</evidence>
<dbReference type="EMBL" id="CP121196">
    <property type="protein sequence ID" value="XBH17593.1"/>
    <property type="molecule type" value="Genomic_DNA"/>
</dbReference>
<organism evidence="2">
    <name type="scientific">Telmatobacter sp. DSM 110680</name>
    <dbReference type="NCBI Taxonomy" id="3036704"/>
    <lineage>
        <taxon>Bacteria</taxon>
        <taxon>Pseudomonadati</taxon>
        <taxon>Acidobacteriota</taxon>
        <taxon>Terriglobia</taxon>
        <taxon>Terriglobales</taxon>
        <taxon>Acidobacteriaceae</taxon>
        <taxon>Telmatobacter</taxon>
    </lineage>
</organism>
<sequence length="254" mass="27880">MGINPGKIACRCVLVALAATLVTVASAQTGNIRSITFVSVKPDRTGDFQAELKELHALMKKDNSTRYSSVWMSLTGPREYAIVSYYNKWSELDAGPDPATKEDAADQARLGTRLVDCAASTRRTIEEIQPDLSMPMSAEMPKMVRVLTTLVRPEKFDEYLALVKSDVLPAAQKGGAKMYIFAESKYGAPNTQVTSVISMDKWAELDEPISVEKGLGKEGYKALLGKIRPLIVTAEANEYRFQPELSYLPPAPAK</sequence>
<dbReference type="RefSeq" id="WP_348262817.1">
    <property type="nucleotide sequence ID" value="NZ_CP121196.1"/>
</dbReference>
<keyword evidence="1" id="KW-0732">Signal</keyword>
<evidence type="ECO:0008006" key="3">
    <source>
        <dbReference type="Google" id="ProtNLM"/>
    </source>
</evidence>
<name>A0AAU7DKI1_9BACT</name>
<feature type="signal peptide" evidence="1">
    <location>
        <begin position="1"/>
        <end position="27"/>
    </location>
</feature>
<dbReference type="AlphaFoldDB" id="A0AAU7DKI1"/>
<feature type="chain" id="PRO_5043391863" description="NIPSNAP domain-containing protein" evidence="1">
    <location>
        <begin position="28"/>
        <end position="254"/>
    </location>
</feature>
<reference evidence="2" key="1">
    <citation type="submission" date="2023-03" db="EMBL/GenBank/DDBJ databases">
        <title>Edaphobacter sp.</title>
        <authorList>
            <person name="Huber K.J."/>
            <person name="Papendorf J."/>
            <person name="Pilke C."/>
            <person name="Bunk B."/>
            <person name="Sproeer C."/>
            <person name="Pester M."/>
        </authorList>
    </citation>
    <scope>NUCLEOTIDE SEQUENCE</scope>
    <source>
        <strain evidence="2">DSM 110680</strain>
    </source>
</reference>
<proteinExistence type="predicted"/>
<accession>A0AAU7DKI1</accession>
<protein>
    <recommendedName>
        <fullName evidence="3">NIPSNAP domain-containing protein</fullName>
    </recommendedName>
</protein>